<dbReference type="Proteomes" id="UP000030710">
    <property type="component" value="Unassembled WGS sequence"/>
</dbReference>
<reference evidence="2 3" key="1">
    <citation type="journal article" date="2013" name="PLoS ONE">
        <title>Assembly-driven community genomics of a hypersaline microbial ecosystem.</title>
        <authorList>
            <person name="Podell S."/>
            <person name="Ugalde J.A."/>
            <person name="Narasingarao P."/>
            <person name="Banfield J.F."/>
            <person name="Heidelberg K.B."/>
            <person name="Allen E.E."/>
        </authorList>
    </citation>
    <scope>NUCLEOTIDE SEQUENCE [LARGE SCALE GENOMIC DNA]</scope>
    <source>
        <strain evidence="3">J07HQW2</strain>
    </source>
</reference>
<evidence type="ECO:0000313" key="3">
    <source>
        <dbReference type="Proteomes" id="UP000030710"/>
    </source>
</evidence>
<feature type="compositionally biased region" description="Low complexity" evidence="1">
    <location>
        <begin position="1"/>
        <end position="16"/>
    </location>
</feature>
<sequence length="114" mass="12429">MEGLTLMNTTTTLQHTPASSDVDASITTRCVQYLTAVARDAIDDSRTLDKDTLAKTVVKALSDAHAHIRLKNAIELAIRTTPHNDLVMEEPGPYSADPRRNQTRLGRSGGSEKI</sequence>
<organism evidence="2 3">
    <name type="scientific">Haloquadratum walsbyi J07HQW2</name>
    <dbReference type="NCBI Taxonomy" id="1238425"/>
    <lineage>
        <taxon>Archaea</taxon>
        <taxon>Methanobacteriati</taxon>
        <taxon>Methanobacteriota</taxon>
        <taxon>Stenosarchaea group</taxon>
        <taxon>Halobacteria</taxon>
        <taxon>Halobacteriales</taxon>
        <taxon>Haloferacaceae</taxon>
        <taxon>Haloquadratum</taxon>
    </lineage>
</organism>
<proteinExistence type="predicted"/>
<name>U1NJB9_9EURY</name>
<gene>
    <name evidence="2" type="ORF">J07HQW2_03816</name>
</gene>
<feature type="region of interest" description="Disordered" evidence="1">
    <location>
        <begin position="1"/>
        <end position="21"/>
    </location>
</feature>
<evidence type="ECO:0000256" key="1">
    <source>
        <dbReference type="SAM" id="MobiDB-lite"/>
    </source>
</evidence>
<dbReference type="HOGENOM" id="CLU_2115440_0_0_2"/>
<dbReference type="EMBL" id="KE356561">
    <property type="protein sequence ID" value="ERG97330.1"/>
    <property type="molecule type" value="Genomic_DNA"/>
</dbReference>
<dbReference type="AlphaFoldDB" id="U1NJB9"/>
<accession>U1NJB9</accession>
<evidence type="ECO:0000313" key="2">
    <source>
        <dbReference type="EMBL" id="ERG97330.1"/>
    </source>
</evidence>
<feature type="region of interest" description="Disordered" evidence="1">
    <location>
        <begin position="84"/>
        <end position="114"/>
    </location>
</feature>
<protein>
    <submittedName>
        <fullName evidence="2">Uncharacterized protein</fullName>
    </submittedName>
</protein>